<organism evidence="3 4">
    <name type="scientific">Plectosphaerella plurivora</name>
    <dbReference type="NCBI Taxonomy" id="936078"/>
    <lineage>
        <taxon>Eukaryota</taxon>
        <taxon>Fungi</taxon>
        <taxon>Dikarya</taxon>
        <taxon>Ascomycota</taxon>
        <taxon>Pezizomycotina</taxon>
        <taxon>Sordariomycetes</taxon>
        <taxon>Hypocreomycetidae</taxon>
        <taxon>Glomerellales</taxon>
        <taxon>Plectosphaerellaceae</taxon>
        <taxon>Plectosphaerella</taxon>
    </lineage>
</organism>
<feature type="domain" description="SGNH hydrolase-type esterase" evidence="2">
    <location>
        <begin position="84"/>
        <end position="266"/>
    </location>
</feature>
<feature type="signal peptide" evidence="1">
    <location>
        <begin position="1"/>
        <end position="23"/>
    </location>
</feature>
<dbReference type="CDD" id="cd01833">
    <property type="entry name" value="XynB_like"/>
    <property type="match status" value="1"/>
</dbReference>
<comment type="caution">
    <text evidence="3">The sequence shown here is derived from an EMBL/GenBank/DDBJ whole genome shotgun (WGS) entry which is preliminary data.</text>
</comment>
<dbReference type="SUPFAM" id="SSF52266">
    <property type="entry name" value="SGNH hydrolase"/>
    <property type="match status" value="1"/>
</dbReference>
<keyword evidence="4" id="KW-1185">Reference proteome</keyword>
<protein>
    <submittedName>
        <fullName evidence="3">SGNH hydrolase-type esterase domain-containing protein</fullName>
    </submittedName>
</protein>
<name>A0A9P8VHR1_9PEZI</name>
<keyword evidence="1" id="KW-0732">Signal</keyword>
<dbReference type="PANTHER" id="PTHR30383">
    <property type="entry name" value="THIOESTERASE 1/PROTEASE 1/LYSOPHOSPHOLIPASE L1"/>
    <property type="match status" value="1"/>
</dbReference>
<proteinExistence type="predicted"/>
<dbReference type="InterPro" id="IPR013830">
    <property type="entry name" value="SGNH_hydro"/>
</dbReference>
<evidence type="ECO:0000256" key="1">
    <source>
        <dbReference type="SAM" id="SignalP"/>
    </source>
</evidence>
<keyword evidence="3" id="KW-0378">Hydrolase</keyword>
<gene>
    <name evidence="3" type="ORF">F5X68DRAFT_57369</name>
</gene>
<dbReference type="Proteomes" id="UP000770015">
    <property type="component" value="Unassembled WGS sequence"/>
</dbReference>
<dbReference type="AlphaFoldDB" id="A0A9P8VHR1"/>
<dbReference type="InterPro" id="IPR036514">
    <property type="entry name" value="SGNH_hydro_sf"/>
</dbReference>
<dbReference type="GO" id="GO:0004622">
    <property type="term" value="F:phosphatidylcholine lysophospholipase activity"/>
    <property type="evidence" value="ECO:0007669"/>
    <property type="project" value="TreeGrafter"/>
</dbReference>
<reference evidence="3" key="1">
    <citation type="journal article" date="2021" name="Nat. Commun.">
        <title>Genetic determinants of endophytism in the Arabidopsis root mycobiome.</title>
        <authorList>
            <person name="Mesny F."/>
            <person name="Miyauchi S."/>
            <person name="Thiergart T."/>
            <person name="Pickel B."/>
            <person name="Atanasova L."/>
            <person name="Karlsson M."/>
            <person name="Huettel B."/>
            <person name="Barry K.W."/>
            <person name="Haridas S."/>
            <person name="Chen C."/>
            <person name="Bauer D."/>
            <person name="Andreopoulos W."/>
            <person name="Pangilinan J."/>
            <person name="LaButti K."/>
            <person name="Riley R."/>
            <person name="Lipzen A."/>
            <person name="Clum A."/>
            <person name="Drula E."/>
            <person name="Henrissat B."/>
            <person name="Kohler A."/>
            <person name="Grigoriev I.V."/>
            <person name="Martin F.M."/>
            <person name="Hacquard S."/>
        </authorList>
    </citation>
    <scope>NUCLEOTIDE SEQUENCE</scope>
    <source>
        <strain evidence="3">MPI-SDFR-AT-0117</strain>
    </source>
</reference>
<sequence length="342" mass="35778">MISTTTTTTLALGLLALLRPSLAAAAAATPVEALLKPRQSAIVPTSVTIQNGDVNATVAVPLKAVPDVALGAAIRPDTELRILCIGDSITVGYGSSDSDGYRESLRANLAGDDVVFAGTEHGGSMEDGYFGAWSGQTIQFMSDHIDASLAQLPNVILLHAGTNDMNPSPAIALQGNDPVAAADRLGKLIDKILIACPDAVLLVAVIISSCAPILQANVRDFQALIPGVVQPRLEAGKHILAVDFSELGTDVLSADCVHPSNDGYDLMADHWYNFMTQVPQVWISKPLGEDPTRQATKSVDTPADAATNGNTGSAAWLGKSAPLWIPTAAVAAWHLTYWMIPA</sequence>
<dbReference type="Pfam" id="PF13472">
    <property type="entry name" value="Lipase_GDSL_2"/>
    <property type="match status" value="1"/>
</dbReference>
<evidence type="ECO:0000259" key="2">
    <source>
        <dbReference type="Pfam" id="PF13472"/>
    </source>
</evidence>
<dbReference type="EMBL" id="JAGSXJ010000004">
    <property type="protein sequence ID" value="KAH6692289.1"/>
    <property type="molecule type" value="Genomic_DNA"/>
</dbReference>
<dbReference type="OrthoDB" id="2119228at2759"/>
<dbReference type="PANTHER" id="PTHR30383:SF5">
    <property type="entry name" value="SGNH HYDROLASE-TYPE ESTERASE DOMAIN-CONTAINING PROTEIN"/>
    <property type="match status" value="1"/>
</dbReference>
<evidence type="ECO:0000313" key="4">
    <source>
        <dbReference type="Proteomes" id="UP000770015"/>
    </source>
</evidence>
<accession>A0A9P8VHR1</accession>
<evidence type="ECO:0000313" key="3">
    <source>
        <dbReference type="EMBL" id="KAH6692289.1"/>
    </source>
</evidence>
<dbReference type="InterPro" id="IPR051532">
    <property type="entry name" value="Ester_Hydrolysis_Enzymes"/>
</dbReference>
<feature type="chain" id="PRO_5040464186" evidence="1">
    <location>
        <begin position="24"/>
        <end position="342"/>
    </location>
</feature>
<dbReference type="Gene3D" id="3.40.50.1110">
    <property type="entry name" value="SGNH hydrolase"/>
    <property type="match status" value="1"/>
</dbReference>